<accession>A0A7C3SJL1</accession>
<sequence length="76" mass="8638">MVHHTEPSPEKAPHRTFQTLDPQGEVAVAQKPEGVLKIMIYTGNVSHFEFTMDGKNAFNFAMEILQHVYRLGKVIE</sequence>
<name>A0A7C3SJL1_9BACT</name>
<organism evidence="1">
    <name type="scientific">Desulfobacca acetoxidans</name>
    <dbReference type="NCBI Taxonomy" id="60893"/>
    <lineage>
        <taxon>Bacteria</taxon>
        <taxon>Pseudomonadati</taxon>
        <taxon>Thermodesulfobacteriota</taxon>
        <taxon>Desulfobaccia</taxon>
        <taxon>Desulfobaccales</taxon>
        <taxon>Desulfobaccaceae</taxon>
        <taxon>Desulfobacca</taxon>
    </lineage>
</organism>
<evidence type="ECO:0000313" key="1">
    <source>
        <dbReference type="EMBL" id="HGB14027.1"/>
    </source>
</evidence>
<comment type="caution">
    <text evidence="1">The sequence shown here is derived from an EMBL/GenBank/DDBJ whole genome shotgun (WGS) entry which is preliminary data.</text>
</comment>
<reference evidence="1" key="1">
    <citation type="journal article" date="2020" name="mSystems">
        <title>Genome- and Community-Level Interaction Insights into Carbon Utilization and Element Cycling Functions of Hydrothermarchaeota in Hydrothermal Sediment.</title>
        <authorList>
            <person name="Zhou Z."/>
            <person name="Liu Y."/>
            <person name="Xu W."/>
            <person name="Pan J."/>
            <person name="Luo Z.H."/>
            <person name="Li M."/>
        </authorList>
    </citation>
    <scope>NUCLEOTIDE SEQUENCE [LARGE SCALE GENOMIC DNA]</scope>
    <source>
        <strain evidence="1">SpSt-776</strain>
    </source>
</reference>
<gene>
    <name evidence="1" type="ORF">ENV62_02135</name>
</gene>
<dbReference type="AlphaFoldDB" id="A0A7C3SJL1"/>
<protein>
    <submittedName>
        <fullName evidence="1">Uncharacterized protein</fullName>
    </submittedName>
</protein>
<proteinExistence type="predicted"/>
<dbReference type="EMBL" id="DTHB01000016">
    <property type="protein sequence ID" value="HGB14027.1"/>
    <property type="molecule type" value="Genomic_DNA"/>
</dbReference>